<evidence type="ECO:0000313" key="4">
    <source>
        <dbReference type="EMBL" id="TFU01429.1"/>
    </source>
</evidence>
<dbReference type="OrthoDB" id="9813282at2"/>
<dbReference type="Pfam" id="PF03061">
    <property type="entry name" value="4HBT"/>
    <property type="match status" value="1"/>
</dbReference>
<gene>
    <name evidence="4" type="ORF">EUV02_14210</name>
</gene>
<dbReference type="SUPFAM" id="SSF54637">
    <property type="entry name" value="Thioesterase/thiol ester dehydrase-isomerase"/>
    <property type="match status" value="1"/>
</dbReference>
<accession>A0A4Y9ELL6</accession>
<dbReference type="InterPro" id="IPR039298">
    <property type="entry name" value="ACOT13"/>
</dbReference>
<reference evidence="4 5" key="1">
    <citation type="submission" date="2019-02" db="EMBL/GenBank/DDBJ databases">
        <title>Polymorphobacter sp. isolated from the lake at the Tibet of China.</title>
        <authorList>
            <person name="Li A."/>
        </authorList>
    </citation>
    <scope>NUCLEOTIDE SEQUENCE [LARGE SCALE GENOMIC DNA]</scope>
    <source>
        <strain evidence="4 5">DJ1R-1</strain>
    </source>
</reference>
<keyword evidence="5" id="KW-1185">Reference proteome</keyword>
<dbReference type="InterPro" id="IPR003736">
    <property type="entry name" value="PAAI_dom"/>
</dbReference>
<comment type="caution">
    <text evidence="4">The sequence shown here is derived from an EMBL/GenBank/DDBJ whole genome shotgun (WGS) entry which is preliminary data.</text>
</comment>
<dbReference type="InterPro" id="IPR029069">
    <property type="entry name" value="HotDog_dom_sf"/>
</dbReference>
<dbReference type="Gene3D" id="3.10.129.10">
    <property type="entry name" value="Hotdog Thioesterase"/>
    <property type="match status" value="1"/>
</dbReference>
<dbReference type="RefSeq" id="WP_135246933.1">
    <property type="nucleotide sequence ID" value="NZ_SIHO01000003.1"/>
</dbReference>
<dbReference type="NCBIfam" id="TIGR00369">
    <property type="entry name" value="unchar_dom_1"/>
    <property type="match status" value="1"/>
</dbReference>
<sequence length="141" mass="14921">MKRDTPSEPGTLGGTLGQQRVITMEPGHAVIEYEVGQHMCHSGGVAQGGFVAGWIDAAMAHAIIAEVGFDRVPMTLELKVSYFAPAMPGKVRAEGWAEQRGGSTWFMEGRLIDAADKVLAKASSTIRLIDAKRVAAKVAAG</sequence>
<dbReference type="InterPro" id="IPR006683">
    <property type="entry name" value="Thioestr_dom"/>
</dbReference>
<evidence type="ECO:0000256" key="2">
    <source>
        <dbReference type="ARBA" id="ARBA00022801"/>
    </source>
</evidence>
<dbReference type="GO" id="GO:0047617">
    <property type="term" value="F:fatty acyl-CoA hydrolase activity"/>
    <property type="evidence" value="ECO:0007669"/>
    <property type="project" value="InterPro"/>
</dbReference>
<evidence type="ECO:0000256" key="1">
    <source>
        <dbReference type="ARBA" id="ARBA00008324"/>
    </source>
</evidence>
<dbReference type="Proteomes" id="UP000297737">
    <property type="component" value="Unassembled WGS sequence"/>
</dbReference>
<dbReference type="EMBL" id="SIHO01000003">
    <property type="protein sequence ID" value="TFU01429.1"/>
    <property type="molecule type" value="Genomic_DNA"/>
</dbReference>
<dbReference type="PANTHER" id="PTHR21660:SF1">
    <property type="entry name" value="ACYL-COENZYME A THIOESTERASE 13"/>
    <property type="match status" value="1"/>
</dbReference>
<protein>
    <submittedName>
        <fullName evidence="4">PaaI family thioesterase</fullName>
    </submittedName>
</protein>
<feature type="domain" description="Thioesterase" evidence="3">
    <location>
        <begin position="44"/>
        <end position="118"/>
    </location>
</feature>
<name>A0A4Y9ELL6_9SPHN</name>
<dbReference type="CDD" id="cd03443">
    <property type="entry name" value="PaaI_thioesterase"/>
    <property type="match status" value="1"/>
</dbReference>
<evidence type="ECO:0000259" key="3">
    <source>
        <dbReference type="Pfam" id="PF03061"/>
    </source>
</evidence>
<organism evidence="4 5">
    <name type="scientific">Glacieibacterium arshaanense</name>
    <dbReference type="NCBI Taxonomy" id="2511025"/>
    <lineage>
        <taxon>Bacteria</taxon>
        <taxon>Pseudomonadati</taxon>
        <taxon>Pseudomonadota</taxon>
        <taxon>Alphaproteobacteria</taxon>
        <taxon>Sphingomonadales</taxon>
        <taxon>Sphingosinicellaceae</taxon>
        <taxon>Glacieibacterium</taxon>
    </lineage>
</organism>
<comment type="similarity">
    <text evidence="1">Belongs to the thioesterase PaaI family.</text>
</comment>
<keyword evidence="2" id="KW-0378">Hydrolase</keyword>
<dbReference type="PANTHER" id="PTHR21660">
    <property type="entry name" value="THIOESTERASE SUPERFAMILY MEMBER-RELATED"/>
    <property type="match status" value="1"/>
</dbReference>
<dbReference type="AlphaFoldDB" id="A0A4Y9ELL6"/>
<evidence type="ECO:0000313" key="5">
    <source>
        <dbReference type="Proteomes" id="UP000297737"/>
    </source>
</evidence>
<proteinExistence type="inferred from homology"/>